<protein>
    <recommendedName>
        <fullName evidence="3">F-box domain-containing protein</fullName>
    </recommendedName>
</protein>
<dbReference type="AlphaFoldDB" id="A0AAE1C4V8"/>
<evidence type="ECO:0000313" key="1">
    <source>
        <dbReference type="EMBL" id="KAK3678078.1"/>
    </source>
</evidence>
<comment type="caution">
    <text evidence="1">The sequence shown here is derived from an EMBL/GenBank/DDBJ whole genome shotgun (WGS) entry which is preliminary data.</text>
</comment>
<proteinExistence type="predicted"/>
<sequence length="252" mass="29226">MASSPDAAVIDLATKPKDHLTALPSELLHLVFDYVFPTHIEDIAFLQEDVLVRLKKTPHDLEKLAMTCHSLRDELDAWARHWVISHAEIARYKPLKNQKKESSRLMLRAKHCIFCGKYCSRSAILSNGFRCCTKCDLKHWPDKITKTQAKEEFNLRDHQLLPQQHSPVLVKHGANKFPRLRYGTCMTSNIRTTMFLREDVRRLAEAIHGDVEAHMAAQRRAADARKRKMEANAEKKRQMDVEWMRLIAQSTY</sequence>
<accession>A0AAE1C4V8</accession>
<evidence type="ECO:0008006" key="3">
    <source>
        <dbReference type="Google" id="ProtNLM"/>
    </source>
</evidence>
<gene>
    <name evidence="1" type="ORF">LTR78_002173</name>
</gene>
<dbReference type="Gene3D" id="3.90.530.10">
    <property type="entry name" value="XPA C-terminal domain"/>
    <property type="match status" value="1"/>
</dbReference>
<dbReference type="EMBL" id="JAUTXT010000005">
    <property type="protein sequence ID" value="KAK3678078.1"/>
    <property type="molecule type" value="Genomic_DNA"/>
</dbReference>
<name>A0AAE1C4V8_9PEZI</name>
<organism evidence="1 2">
    <name type="scientific">Recurvomyces mirabilis</name>
    <dbReference type="NCBI Taxonomy" id="574656"/>
    <lineage>
        <taxon>Eukaryota</taxon>
        <taxon>Fungi</taxon>
        <taxon>Dikarya</taxon>
        <taxon>Ascomycota</taxon>
        <taxon>Pezizomycotina</taxon>
        <taxon>Dothideomycetes</taxon>
        <taxon>Dothideomycetidae</taxon>
        <taxon>Mycosphaerellales</taxon>
        <taxon>Teratosphaeriaceae</taxon>
        <taxon>Recurvomyces</taxon>
    </lineage>
</organism>
<reference evidence="1" key="1">
    <citation type="submission" date="2023-07" db="EMBL/GenBank/DDBJ databases">
        <title>Black Yeasts Isolated from many extreme environments.</title>
        <authorList>
            <person name="Coleine C."/>
            <person name="Stajich J.E."/>
            <person name="Selbmann L."/>
        </authorList>
    </citation>
    <scope>NUCLEOTIDE SEQUENCE</scope>
    <source>
        <strain evidence="1">CCFEE 5485</strain>
    </source>
</reference>
<evidence type="ECO:0000313" key="2">
    <source>
        <dbReference type="Proteomes" id="UP001274830"/>
    </source>
</evidence>
<dbReference type="Proteomes" id="UP001274830">
    <property type="component" value="Unassembled WGS sequence"/>
</dbReference>
<keyword evidence="2" id="KW-1185">Reference proteome</keyword>
<dbReference type="InterPro" id="IPR037129">
    <property type="entry name" value="XPA_sf"/>
</dbReference>